<dbReference type="GO" id="GO:0005886">
    <property type="term" value="C:plasma membrane"/>
    <property type="evidence" value="ECO:0007669"/>
    <property type="project" value="UniProtKB-SubCell"/>
</dbReference>
<keyword evidence="3 10" id="KW-0812">Transmembrane</keyword>
<feature type="binding site" evidence="10">
    <location>
        <position position="67"/>
    </location>
    <ligand>
        <name>Na(+)</name>
        <dbReference type="ChEBI" id="CHEBI:29101"/>
        <note>structural</note>
    </ligand>
</feature>
<dbReference type="Proteomes" id="UP000271272">
    <property type="component" value="Unassembled WGS sequence"/>
</dbReference>
<dbReference type="RefSeq" id="WP_124933110.1">
    <property type="nucleotide sequence ID" value="NZ_RQZC01000003.1"/>
</dbReference>
<sequence>MTAEPRELAAVGLGGACGCLLRAGLGGQVPTTLAINLLGALALGVLLGSLGQHHRLLRLALGTGLLGGLTTHSTFILQSQELLAQGRLLPGAAYLLGAFAAGVASAGLGLWLGGLLRHHGRARGRRATT</sequence>
<evidence type="ECO:0000313" key="12">
    <source>
        <dbReference type="Proteomes" id="UP000271272"/>
    </source>
</evidence>
<comment type="function">
    <text evidence="9 10">Fluoride-specific ion channel. Important for reducing fluoride concentration in the cell, thus reducing its toxicity.</text>
</comment>
<dbReference type="InterPro" id="IPR003691">
    <property type="entry name" value="FluC"/>
</dbReference>
<feature type="transmembrane region" description="Helical" evidence="10">
    <location>
        <begin position="33"/>
        <end position="50"/>
    </location>
</feature>
<keyword evidence="6 10" id="KW-0407">Ion channel</keyword>
<dbReference type="GO" id="GO:0062054">
    <property type="term" value="F:fluoride channel activity"/>
    <property type="evidence" value="ECO:0007669"/>
    <property type="project" value="UniProtKB-UniRule"/>
</dbReference>
<proteinExistence type="inferred from homology"/>
<evidence type="ECO:0000256" key="9">
    <source>
        <dbReference type="ARBA" id="ARBA00049940"/>
    </source>
</evidence>
<keyword evidence="12" id="KW-1185">Reference proteome</keyword>
<name>A0A3P1V7M0_9ACTO</name>
<dbReference type="HAMAP" id="MF_00454">
    <property type="entry name" value="FluC"/>
    <property type="match status" value="1"/>
</dbReference>
<comment type="activity regulation">
    <text evidence="10">Na(+) is not transported, but it plays an essential structural role and its presence is essential for fluoride channel function.</text>
</comment>
<dbReference type="GO" id="GO:0140114">
    <property type="term" value="P:cellular detoxification of fluoride"/>
    <property type="evidence" value="ECO:0007669"/>
    <property type="project" value="UniProtKB-UniRule"/>
</dbReference>
<comment type="similarity">
    <text evidence="7 10">Belongs to the fluoride channel Fluc/FEX (TC 1.A.43) family.</text>
</comment>
<protein>
    <recommendedName>
        <fullName evidence="10">Fluoride-specific ion channel FluC</fullName>
    </recommendedName>
</protein>
<comment type="catalytic activity">
    <reaction evidence="8">
        <text>fluoride(in) = fluoride(out)</text>
        <dbReference type="Rhea" id="RHEA:76159"/>
        <dbReference type="ChEBI" id="CHEBI:17051"/>
    </reaction>
    <physiologicalReaction direction="left-to-right" evidence="8">
        <dbReference type="Rhea" id="RHEA:76160"/>
    </physiologicalReaction>
</comment>
<evidence type="ECO:0000256" key="7">
    <source>
        <dbReference type="ARBA" id="ARBA00035120"/>
    </source>
</evidence>
<keyword evidence="5 10" id="KW-0472">Membrane</keyword>
<keyword evidence="10" id="KW-0813">Transport</keyword>
<evidence type="ECO:0000256" key="4">
    <source>
        <dbReference type="ARBA" id="ARBA00022989"/>
    </source>
</evidence>
<evidence type="ECO:0000256" key="10">
    <source>
        <dbReference type="HAMAP-Rule" id="MF_00454"/>
    </source>
</evidence>
<keyword evidence="10" id="KW-0479">Metal-binding</keyword>
<feature type="transmembrane region" description="Helical" evidence="10">
    <location>
        <begin position="92"/>
        <end position="116"/>
    </location>
</feature>
<organism evidence="11 12">
    <name type="scientific">Actinomyces bowdenii</name>
    <dbReference type="NCBI Taxonomy" id="131109"/>
    <lineage>
        <taxon>Bacteria</taxon>
        <taxon>Bacillati</taxon>
        <taxon>Actinomycetota</taxon>
        <taxon>Actinomycetes</taxon>
        <taxon>Actinomycetales</taxon>
        <taxon>Actinomycetaceae</taxon>
        <taxon>Actinomyces</taxon>
    </lineage>
</organism>
<evidence type="ECO:0000256" key="1">
    <source>
        <dbReference type="ARBA" id="ARBA00004651"/>
    </source>
</evidence>
<dbReference type="AlphaFoldDB" id="A0A3P1V7M0"/>
<evidence type="ECO:0000256" key="8">
    <source>
        <dbReference type="ARBA" id="ARBA00035585"/>
    </source>
</evidence>
<keyword evidence="10" id="KW-0915">Sodium</keyword>
<dbReference type="Pfam" id="PF02537">
    <property type="entry name" value="CRCB"/>
    <property type="match status" value="1"/>
</dbReference>
<keyword evidence="10" id="KW-0406">Ion transport</keyword>
<accession>A0A3P1V7M0</accession>
<comment type="subcellular location">
    <subcellularLocation>
        <location evidence="1 10">Cell membrane</location>
        <topology evidence="1 10">Multi-pass membrane protein</topology>
    </subcellularLocation>
</comment>
<dbReference type="PROSITE" id="PS51257">
    <property type="entry name" value="PROKAR_LIPOPROTEIN"/>
    <property type="match status" value="1"/>
</dbReference>
<feature type="binding site" evidence="10">
    <location>
        <position position="70"/>
    </location>
    <ligand>
        <name>Na(+)</name>
        <dbReference type="ChEBI" id="CHEBI:29101"/>
        <note>structural</note>
    </ligand>
</feature>
<gene>
    <name evidence="10" type="primary">fluC</name>
    <name evidence="10" type="synonym">crcB</name>
    <name evidence="11" type="ORF">EII10_03395</name>
</gene>
<evidence type="ECO:0000256" key="6">
    <source>
        <dbReference type="ARBA" id="ARBA00023303"/>
    </source>
</evidence>
<evidence type="ECO:0000313" key="11">
    <source>
        <dbReference type="EMBL" id="RRD30131.1"/>
    </source>
</evidence>
<comment type="caution">
    <text evidence="11">The sequence shown here is derived from an EMBL/GenBank/DDBJ whole genome shotgun (WGS) entry which is preliminary data.</text>
</comment>
<feature type="transmembrane region" description="Helical" evidence="10">
    <location>
        <begin position="57"/>
        <end position="77"/>
    </location>
</feature>
<evidence type="ECO:0000256" key="5">
    <source>
        <dbReference type="ARBA" id="ARBA00023136"/>
    </source>
</evidence>
<dbReference type="GO" id="GO:0046872">
    <property type="term" value="F:metal ion binding"/>
    <property type="evidence" value="ECO:0007669"/>
    <property type="project" value="UniProtKB-KW"/>
</dbReference>
<reference evidence="11 12" key="1">
    <citation type="submission" date="2018-11" db="EMBL/GenBank/DDBJ databases">
        <title>Genomes From Bacteria Associated with the Canine Oral Cavity: a Test Case for Automated Genome-Based Taxonomic Assignment.</title>
        <authorList>
            <person name="Coil D.A."/>
            <person name="Jospin G."/>
            <person name="Darling A.E."/>
            <person name="Wallis C."/>
            <person name="Davis I.J."/>
            <person name="Harris S."/>
            <person name="Eisen J.A."/>
            <person name="Holcombe L.J."/>
            <person name="O'Flynn C."/>
        </authorList>
    </citation>
    <scope>NUCLEOTIDE SEQUENCE [LARGE SCALE GENOMIC DNA]</scope>
    <source>
        <strain evidence="11 12">OH5050</strain>
    </source>
</reference>
<dbReference type="EMBL" id="RQZC01000003">
    <property type="protein sequence ID" value="RRD30131.1"/>
    <property type="molecule type" value="Genomic_DNA"/>
</dbReference>
<keyword evidence="4 10" id="KW-1133">Transmembrane helix</keyword>
<keyword evidence="2 10" id="KW-1003">Cell membrane</keyword>
<evidence type="ECO:0000256" key="3">
    <source>
        <dbReference type="ARBA" id="ARBA00022692"/>
    </source>
</evidence>
<evidence type="ECO:0000256" key="2">
    <source>
        <dbReference type="ARBA" id="ARBA00022475"/>
    </source>
</evidence>